<evidence type="ECO:0000313" key="3">
    <source>
        <dbReference type="EMBL" id="TWI95861.1"/>
    </source>
</evidence>
<accession>A0A562TQJ5</accession>
<keyword evidence="4" id="KW-1185">Reference proteome</keyword>
<comment type="similarity">
    <text evidence="1">Belongs to the metallo-dependent hydrolases superfamily.</text>
</comment>
<reference evidence="3 4" key="1">
    <citation type="submission" date="2019-07" db="EMBL/GenBank/DDBJ databases">
        <title>Genomic Encyclopedia of Archaeal and Bacterial Type Strains, Phase II (KMG-II): from individual species to whole genera.</title>
        <authorList>
            <person name="Goeker M."/>
        </authorList>
    </citation>
    <scope>NUCLEOTIDE SEQUENCE [LARGE SCALE GENOMIC DNA]</scope>
    <source>
        <strain evidence="3 4">ATCC BAA-1854</strain>
    </source>
</reference>
<dbReference type="Gene3D" id="3.20.20.140">
    <property type="entry name" value="Metal-dependent hydrolases"/>
    <property type="match status" value="1"/>
</dbReference>
<dbReference type="OrthoDB" id="5450317at2"/>
<proteinExistence type="inferred from homology"/>
<dbReference type="AlphaFoldDB" id="A0A562TQJ5"/>
<dbReference type="InterPro" id="IPR052350">
    <property type="entry name" value="Metallo-dep_Lactonases"/>
</dbReference>
<name>A0A562TQJ5_9SPHI</name>
<dbReference type="InterPro" id="IPR032466">
    <property type="entry name" value="Metal_Hydrolase"/>
</dbReference>
<evidence type="ECO:0000259" key="2">
    <source>
        <dbReference type="Pfam" id="PF04909"/>
    </source>
</evidence>
<feature type="domain" description="Amidohydrolase-related" evidence="2">
    <location>
        <begin position="4"/>
        <end position="276"/>
    </location>
</feature>
<dbReference type="Proteomes" id="UP000317010">
    <property type="component" value="Unassembled WGS sequence"/>
</dbReference>
<dbReference type="Pfam" id="PF04909">
    <property type="entry name" value="Amidohydro_2"/>
    <property type="match status" value="1"/>
</dbReference>
<dbReference type="EMBL" id="VLLI01000014">
    <property type="protein sequence ID" value="TWI95861.1"/>
    <property type="molecule type" value="Genomic_DNA"/>
</dbReference>
<dbReference type="RefSeq" id="WP_144915561.1">
    <property type="nucleotide sequence ID" value="NZ_VLLI01000014.1"/>
</dbReference>
<dbReference type="PANTHER" id="PTHR43569:SF2">
    <property type="entry name" value="AMIDOHYDROLASE-RELATED DOMAIN-CONTAINING PROTEIN"/>
    <property type="match status" value="1"/>
</dbReference>
<evidence type="ECO:0000313" key="4">
    <source>
        <dbReference type="Proteomes" id="UP000317010"/>
    </source>
</evidence>
<dbReference type="InterPro" id="IPR006680">
    <property type="entry name" value="Amidohydro-rel"/>
</dbReference>
<comment type="caution">
    <text evidence="3">The sequence shown here is derived from an EMBL/GenBank/DDBJ whole genome shotgun (WGS) entry which is preliminary data.</text>
</comment>
<dbReference type="GO" id="GO:0016787">
    <property type="term" value="F:hydrolase activity"/>
    <property type="evidence" value="ECO:0007669"/>
    <property type="project" value="InterPro"/>
</dbReference>
<organism evidence="3 4">
    <name type="scientific">Mucilaginibacter frigoritolerans</name>
    <dbReference type="NCBI Taxonomy" id="652788"/>
    <lineage>
        <taxon>Bacteria</taxon>
        <taxon>Pseudomonadati</taxon>
        <taxon>Bacteroidota</taxon>
        <taxon>Sphingobacteriia</taxon>
        <taxon>Sphingobacteriales</taxon>
        <taxon>Sphingobacteriaceae</taxon>
        <taxon>Mucilaginibacter</taxon>
    </lineage>
</organism>
<evidence type="ECO:0000256" key="1">
    <source>
        <dbReference type="ARBA" id="ARBA00038310"/>
    </source>
</evidence>
<gene>
    <name evidence="3" type="ORF">JN11_04136</name>
</gene>
<dbReference type="SUPFAM" id="SSF51556">
    <property type="entry name" value="Metallo-dependent hydrolases"/>
    <property type="match status" value="1"/>
</dbReference>
<protein>
    <submittedName>
        <fullName evidence="3">L-fuconolactonase</fullName>
    </submittedName>
</protein>
<sequence>MQIIDAHQHFWIFDAEQDSWITPDKKNIRRDFLPNELLAILTENKIDRCIAVQSRQNEGDNFFLLECAEDNPFIKGIVGWVDLCSEQVELHLKKYAQFPLIKGFRHVLEAEKDPAFMLNPRFLKGIALLNQYGFTYDLLIRPEHLKFALQLVEQFPEQRFVIDHMAKPRIKDKEITQWHHDINLLAKHNNVSCKISGLVTEADWHNWTLQDLEPYLDIVFSTFGKHRVMYGSDWPVCNLAGGYDLFFNAINIYTAKFPIGNQELFWGANAVAFYKLNEDN</sequence>
<dbReference type="PANTHER" id="PTHR43569">
    <property type="entry name" value="AMIDOHYDROLASE"/>
    <property type="match status" value="1"/>
</dbReference>